<keyword evidence="3" id="KW-1185">Reference proteome</keyword>
<evidence type="ECO:0000313" key="3">
    <source>
        <dbReference type="Proteomes" id="UP000056322"/>
    </source>
</evidence>
<feature type="transmembrane region" description="Helical" evidence="1">
    <location>
        <begin position="24"/>
        <end position="53"/>
    </location>
</feature>
<dbReference type="AlphaFoldDB" id="A0A0B7ISX1"/>
<evidence type="ECO:0000313" key="2">
    <source>
        <dbReference type="EMBL" id="CEN55439.1"/>
    </source>
</evidence>
<dbReference type="RefSeq" id="WP_231855142.1">
    <property type="nucleotide sequence ID" value="NZ_LN794158.1"/>
</dbReference>
<feature type="transmembrane region" description="Helical" evidence="1">
    <location>
        <begin position="74"/>
        <end position="91"/>
    </location>
</feature>
<proteinExistence type="predicted"/>
<protein>
    <recommendedName>
        <fullName evidence="4">Transmembrane protein</fullName>
    </recommendedName>
</protein>
<dbReference type="Proteomes" id="UP000056322">
    <property type="component" value="Chromosome 1"/>
</dbReference>
<evidence type="ECO:0008006" key="4">
    <source>
        <dbReference type="Google" id="ProtNLM"/>
    </source>
</evidence>
<keyword evidence="1" id="KW-0812">Transmembrane</keyword>
<name>A0A0B7ISX1_9PROT</name>
<keyword evidence="1" id="KW-0472">Membrane</keyword>
<organism evidence="2 3">
    <name type="scientific">Candidatus Methylopumilus turicensis</name>
    <dbReference type="NCBI Taxonomy" id="1581680"/>
    <lineage>
        <taxon>Bacteria</taxon>
        <taxon>Pseudomonadati</taxon>
        <taxon>Pseudomonadota</taxon>
        <taxon>Betaproteobacteria</taxon>
        <taxon>Nitrosomonadales</taxon>
        <taxon>Methylophilaceae</taxon>
        <taxon>Candidatus Methylopumilus</taxon>
    </lineage>
</organism>
<feature type="transmembrane region" description="Helical" evidence="1">
    <location>
        <begin position="97"/>
        <end position="117"/>
    </location>
</feature>
<reference evidence="3" key="1">
    <citation type="submission" date="2014-12" db="EMBL/GenBank/DDBJ databases">
        <authorList>
            <person name="Salcher M.M."/>
        </authorList>
    </citation>
    <scope>NUCLEOTIDE SEQUENCE [LARGE SCALE GENOMIC DNA]</scope>
    <source>
        <strain evidence="3">MMS-10A-171</strain>
    </source>
</reference>
<evidence type="ECO:0000256" key="1">
    <source>
        <dbReference type="SAM" id="Phobius"/>
    </source>
</evidence>
<keyword evidence="1" id="KW-1133">Transmembrane helix</keyword>
<accession>A0A0B7ISX1</accession>
<dbReference type="HOGENOM" id="CLU_154519_0_0_4"/>
<dbReference type="STRING" id="1581680.BN1209_0390"/>
<gene>
    <name evidence="2" type="ORF">BN1209_0390</name>
</gene>
<dbReference type="KEGG" id="mbac:BN1209_0390"/>
<dbReference type="EMBL" id="LN794158">
    <property type="protein sequence ID" value="CEN55439.1"/>
    <property type="molecule type" value="Genomic_DNA"/>
</dbReference>
<sequence>MMESASNTHHIITAKQQMRSAQGFTFFSCLAVLLLPLVIPLFIWVAASIFMYAAAANHPNHKICEYMTKSAYRFYSTFALLVVMAFFGFMLGEKIGVLNVLFLVWGISVLLVVPLGIRDMLRASKEDWQDMKMEIEA</sequence>